<accession>A0A1M6F3F9</accession>
<dbReference type="PANTHER" id="PTHR10343:SF84">
    <property type="entry name" value="5'-AMP-ACTIVATED PROTEIN KINASE SUBUNIT BETA-1"/>
    <property type="match status" value="1"/>
</dbReference>
<reference evidence="3 4" key="1">
    <citation type="submission" date="2016-11" db="EMBL/GenBank/DDBJ databases">
        <authorList>
            <person name="Jaros S."/>
            <person name="Januszkiewicz K."/>
            <person name="Wedrychowicz H."/>
        </authorList>
    </citation>
    <scope>NUCLEOTIDE SEQUENCE [LARGE SCALE GENOMIC DNA]</scope>
    <source>
        <strain evidence="3 4">CGMCC 1.12213</strain>
    </source>
</reference>
<evidence type="ECO:0000259" key="2">
    <source>
        <dbReference type="Pfam" id="PF02922"/>
    </source>
</evidence>
<dbReference type="PANTHER" id="PTHR10343">
    <property type="entry name" value="5'-AMP-ACTIVATED PROTEIN KINASE , BETA SUBUNIT"/>
    <property type="match status" value="1"/>
</dbReference>
<dbReference type="GO" id="GO:0016301">
    <property type="term" value="F:kinase activity"/>
    <property type="evidence" value="ECO:0007669"/>
    <property type="project" value="UniProtKB-KW"/>
</dbReference>
<organism evidence="3 4">
    <name type="scientific">Algibacter luteus</name>
    <dbReference type="NCBI Taxonomy" id="1178825"/>
    <lineage>
        <taxon>Bacteria</taxon>
        <taxon>Pseudomonadati</taxon>
        <taxon>Bacteroidota</taxon>
        <taxon>Flavobacteriia</taxon>
        <taxon>Flavobacteriales</taxon>
        <taxon>Flavobacteriaceae</taxon>
        <taxon>Algibacter</taxon>
    </lineage>
</organism>
<name>A0A1M6F3F9_9FLAO</name>
<keyword evidence="3" id="KW-0808">Transferase</keyword>
<dbReference type="EMBL" id="FQYK01000005">
    <property type="protein sequence ID" value="SHI92221.1"/>
    <property type="molecule type" value="Genomic_DNA"/>
</dbReference>
<feature type="domain" description="Glycoside hydrolase family 13 N-terminal" evidence="2">
    <location>
        <begin position="15"/>
        <end position="84"/>
    </location>
</feature>
<dbReference type="GO" id="GO:0005975">
    <property type="term" value="P:carbohydrate metabolic process"/>
    <property type="evidence" value="ECO:0007669"/>
    <property type="project" value="InterPro"/>
</dbReference>
<dbReference type="InterPro" id="IPR004193">
    <property type="entry name" value="Glyco_hydro_13_N"/>
</dbReference>
<dbReference type="Gene3D" id="2.60.40.10">
    <property type="entry name" value="Immunoglobulins"/>
    <property type="match status" value="1"/>
</dbReference>
<dbReference type="STRING" id="1178825.SAMN05216261_2177"/>
<dbReference type="InterPro" id="IPR013783">
    <property type="entry name" value="Ig-like_fold"/>
</dbReference>
<sequence length="98" mass="10767">MAIKKQFLKSKPVCKVTFTVPAEDAKKVSVVGSFNDWNAKKAPLKKLKNGTFKGTLDLEAGNTYEFKYLVDGVYVNDDAADAYAWNDFAGAENGVIKL</sequence>
<dbReference type="eggNOG" id="COG0296">
    <property type="taxonomic scope" value="Bacteria"/>
</dbReference>
<dbReference type="InterPro" id="IPR014756">
    <property type="entry name" value="Ig_E-set"/>
</dbReference>
<dbReference type="GO" id="GO:0004553">
    <property type="term" value="F:hydrolase activity, hydrolyzing O-glycosyl compounds"/>
    <property type="evidence" value="ECO:0007669"/>
    <property type="project" value="InterPro"/>
</dbReference>
<evidence type="ECO:0000313" key="4">
    <source>
        <dbReference type="Proteomes" id="UP000184396"/>
    </source>
</evidence>
<comment type="similarity">
    <text evidence="1">Belongs to the 5'-AMP-activated protein kinase beta subunit family.</text>
</comment>
<dbReference type="CDD" id="cd07184">
    <property type="entry name" value="E_set_Isoamylase_like_N"/>
    <property type="match status" value="1"/>
</dbReference>
<evidence type="ECO:0000313" key="3">
    <source>
        <dbReference type="EMBL" id="SHI92221.1"/>
    </source>
</evidence>
<evidence type="ECO:0000256" key="1">
    <source>
        <dbReference type="ARBA" id="ARBA00010926"/>
    </source>
</evidence>
<protein>
    <submittedName>
        <fullName evidence="3">Glycogen recognition site of AMP-activated protein kinase</fullName>
    </submittedName>
</protein>
<dbReference type="SUPFAM" id="SSF81296">
    <property type="entry name" value="E set domains"/>
    <property type="match status" value="1"/>
</dbReference>
<proteinExistence type="inferred from homology"/>
<dbReference type="OrthoDB" id="5451596at2"/>
<keyword evidence="4" id="KW-1185">Reference proteome</keyword>
<dbReference type="InterPro" id="IPR050827">
    <property type="entry name" value="CRP1_MDG1_kinase"/>
</dbReference>
<gene>
    <name evidence="3" type="ORF">SAMN05216261_2177</name>
</gene>
<dbReference type="Pfam" id="PF02922">
    <property type="entry name" value="CBM_48"/>
    <property type="match status" value="1"/>
</dbReference>
<dbReference type="Proteomes" id="UP000184396">
    <property type="component" value="Unassembled WGS sequence"/>
</dbReference>
<keyword evidence="3" id="KW-0418">Kinase</keyword>
<dbReference type="AlphaFoldDB" id="A0A1M6F3F9"/>
<dbReference type="RefSeq" id="WP_019387696.1">
    <property type="nucleotide sequence ID" value="NZ_ALIH01000007.1"/>
</dbReference>